<dbReference type="InterPro" id="IPR029026">
    <property type="entry name" value="tRNA_m1G_MTases_N"/>
</dbReference>
<dbReference type="GO" id="GO:0008173">
    <property type="term" value="F:RNA methyltransferase activity"/>
    <property type="evidence" value="ECO:0007669"/>
    <property type="project" value="InterPro"/>
</dbReference>
<organism evidence="4 5">
    <name type="scientific">Plebeiibacterium marinum</name>
    <dbReference type="NCBI Taxonomy" id="2992111"/>
    <lineage>
        <taxon>Bacteria</taxon>
        <taxon>Pseudomonadati</taxon>
        <taxon>Bacteroidota</taxon>
        <taxon>Bacteroidia</taxon>
        <taxon>Marinilabiliales</taxon>
        <taxon>Marinilabiliaceae</taxon>
        <taxon>Plebeiibacterium</taxon>
    </lineage>
</organism>
<keyword evidence="2" id="KW-0808">Transferase</keyword>
<dbReference type="Pfam" id="PF00588">
    <property type="entry name" value="SpoU_methylase"/>
    <property type="match status" value="1"/>
</dbReference>
<keyword evidence="1 4" id="KW-0489">Methyltransferase</keyword>
<proteinExistence type="predicted"/>
<keyword evidence="5" id="KW-1185">Reference proteome</keyword>
<comment type="caution">
    <text evidence="4">The sequence shown here is derived from an EMBL/GenBank/DDBJ whole genome shotgun (WGS) entry which is preliminary data.</text>
</comment>
<gene>
    <name evidence="4" type="ORF">OM074_00080</name>
</gene>
<dbReference type="CDD" id="cd18097">
    <property type="entry name" value="SpoU-like"/>
    <property type="match status" value="1"/>
</dbReference>
<dbReference type="InterPro" id="IPR004441">
    <property type="entry name" value="rRNA_MeTrfase_TrmH"/>
</dbReference>
<evidence type="ECO:0000256" key="2">
    <source>
        <dbReference type="ARBA" id="ARBA00022679"/>
    </source>
</evidence>
<dbReference type="SUPFAM" id="SSF75217">
    <property type="entry name" value="alpha/beta knot"/>
    <property type="match status" value="1"/>
</dbReference>
<feature type="domain" description="tRNA/rRNA methyltransferase SpoU type" evidence="3">
    <location>
        <begin position="25"/>
        <end position="168"/>
    </location>
</feature>
<dbReference type="EMBL" id="JAPDPI010000001">
    <property type="protein sequence ID" value="MCW3803997.1"/>
    <property type="molecule type" value="Genomic_DNA"/>
</dbReference>
<dbReference type="GO" id="GO:0005829">
    <property type="term" value="C:cytosol"/>
    <property type="evidence" value="ECO:0007669"/>
    <property type="project" value="TreeGrafter"/>
</dbReference>
<evidence type="ECO:0000313" key="4">
    <source>
        <dbReference type="EMBL" id="MCW3803997.1"/>
    </source>
</evidence>
<evidence type="ECO:0000256" key="1">
    <source>
        <dbReference type="ARBA" id="ARBA00022603"/>
    </source>
</evidence>
<accession>A0AAE3MAT3</accession>
<dbReference type="AlphaFoldDB" id="A0AAE3MAT3"/>
<dbReference type="Proteomes" id="UP001207408">
    <property type="component" value="Unassembled WGS sequence"/>
</dbReference>
<dbReference type="GO" id="GO:0006396">
    <property type="term" value="P:RNA processing"/>
    <property type="evidence" value="ECO:0007669"/>
    <property type="project" value="InterPro"/>
</dbReference>
<reference evidence="4" key="1">
    <citation type="submission" date="2022-10" db="EMBL/GenBank/DDBJ databases">
        <authorList>
            <person name="Yu W.X."/>
        </authorList>
    </citation>
    <scope>NUCLEOTIDE SEQUENCE</scope>
    <source>
        <strain evidence="4">D04</strain>
    </source>
</reference>
<sequence length="178" mass="19704">MRKLRNKELNRLTIKEFKEVKKNSIVTILDNVRSLNNVGSVFRTSDALCLEEIILCGITPTPPHNDIHKTALGAEDSMNWSYHEDTLNAVIKLQEKGYKVFAVEQAEGSTSLIDFKPSVDEKIALVFGNEVKGVQQTVVNQCDGCIEIPQFGTKHSFNISVSAGIVLWEATKSIKGLG</sequence>
<dbReference type="RefSeq" id="WP_301197221.1">
    <property type="nucleotide sequence ID" value="NZ_JAPDPI010000001.1"/>
</dbReference>
<evidence type="ECO:0000313" key="5">
    <source>
        <dbReference type="Proteomes" id="UP001207408"/>
    </source>
</evidence>
<name>A0AAE3MAT3_9BACT</name>
<dbReference type="Gene3D" id="3.40.1280.10">
    <property type="match status" value="1"/>
</dbReference>
<protein>
    <submittedName>
        <fullName evidence="4">RNA methyltransferase</fullName>
    </submittedName>
</protein>
<dbReference type="InterPro" id="IPR001537">
    <property type="entry name" value="SpoU_MeTrfase"/>
</dbReference>
<dbReference type="PANTHER" id="PTHR46429:SF1">
    <property type="entry name" value="23S RRNA (GUANOSINE-2'-O-)-METHYLTRANSFERASE RLMB"/>
    <property type="match status" value="1"/>
</dbReference>
<dbReference type="PANTHER" id="PTHR46429">
    <property type="entry name" value="23S RRNA (GUANOSINE-2'-O-)-METHYLTRANSFERASE RLMB"/>
    <property type="match status" value="1"/>
</dbReference>
<dbReference type="InterPro" id="IPR029028">
    <property type="entry name" value="Alpha/beta_knot_MTases"/>
</dbReference>
<dbReference type="GO" id="GO:0032259">
    <property type="term" value="P:methylation"/>
    <property type="evidence" value="ECO:0007669"/>
    <property type="project" value="UniProtKB-KW"/>
</dbReference>
<dbReference type="GO" id="GO:0003723">
    <property type="term" value="F:RNA binding"/>
    <property type="evidence" value="ECO:0007669"/>
    <property type="project" value="InterPro"/>
</dbReference>
<evidence type="ECO:0000259" key="3">
    <source>
        <dbReference type="Pfam" id="PF00588"/>
    </source>
</evidence>